<gene>
    <name evidence="1" type="ORF">CC85DRAFT_304038</name>
</gene>
<name>A0A0J0XHH0_9TREE</name>
<reference evidence="1 2" key="1">
    <citation type="submission" date="2015-03" db="EMBL/GenBank/DDBJ databases">
        <title>Genomics and transcriptomics of the oil-accumulating basidiomycete yeast T. oleaginosus allow insights into substrate utilization and the diverse evolutionary trajectories of mating systems in fungi.</title>
        <authorList>
            <consortium name="DOE Joint Genome Institute"/>
            <person name="Kourist R."/>
            <person name="Kracht O."/>
            <person name="Bracharz F."/>
            <person name="Lipzen A."/>
            <person name="Nolan M."/>
            <person name="Ohm R."/>
            <person name="Grigoriev I."/>
            <person name="Sun S."/>
            <person name="Heitman J."/>
            <person name="Bruck T."/>
            <person name="Nowrousian M."/>
        </authorList>
    </citation>
    <scope>NUCLEOTIDE SEQUENCE [LARGE SCALE GENOMIC DNA]</scope>
    <source>
        <strain evidence="1 2">IBC0246</strain>
    </source>
</reference>
<dbReference type="EMBL" id="KQ087233">
    <property type="protein sequence ID" value="KLT40508.1"/>
    <property type="molecule type" value="Genomic_DNA"/>
</dbReference>
<sequence>MFDHTAYPHIMEAILSHASPDVLRAIGLTSRHFLSVTDKLLDSQTLTLSLLPWRPSPCRSLLGPCGGRPDTADTEIVLCGHGWMVRAAGLRALHHTRAIDANADVEWGLQMVWSLFFWLLPRAAVRGGPAVLHCAADEVIVAFDGHTALEPRYTQYSHKRVVVRYEGAGGESTGRRSTVRVLSTEECQAEIGDEQYAIETAW</sequence>
<organism evidence="1 2">
    <name type="scientific">Cutaneotrichosporon oleaginosum</name>
    <dbReference type="NCBI Taxonomy" id="879819"/>
    <lineage>
        <taxon>Eukaryota</taxon>
        <taxon>Fungi</taxon>
        <taxon>Dikarya</taxon>
        <taxon>Basidiomycota</taxon>
        <taxon>Agaricomycotina</taxon>
        <taxon>Tremellomycetes</taxon>
        <taxon>Trichosporonales</taxon>
        <taxon>Trichosporonaceae</taxon>
        <taxon>Cutaneotrichosporon</taxon>
    </lineage>
</organism>
<dbReference type="RefSeq" id="XP_018276999.1">
    <property type="nucleotide sequence ID" value="XM_018425515.1"/>
</dbReference>
<evidence type="ECO:0000313" key="1">
    <source>
        <dbReference type="EMBL" id="KLT40508.1"/>
    </source>
</evidence>
<proteinExistence type="predicted"/>
<dbReference type="GeneID" id="28986118"/>
<protein>
    <submittedName>
        <fullName evidence="1">Uncharacterized protein</fullName>
    </submittedName>
</protein>
<accession>A0A0J0XHH0</accession>
<keyword evidence="2" id="KW-1185">Reference proteome</keyword>
<dbReference type="Proteomes" id="UP000053611">
    <property type="component" value="Unassembled WGS sequence"/>
</dbReference>
<dbReference type="AlphaFoldDB" id="A0A0J0XHH0"/>
<evidence type="ECO:0000313" key="2">
    <source>
        <dbReference type="Proteomes" id="UP000053611"/>
    </source>
</evidence>